<evidence type="ECO:0000256" key="2">
    <source>
        <dbReference type="SAM" id="Phobius"/>
    </source>
</evidence>
<feature type="domain" description="DUF112" evidence="3">
    <location>
        <begin position="20"/>
        <end position="440"/>
    </location>
</feature>
<feature type="transmembrane region" description="Helical" evidence="2">
    <location>
        <begin position="206"/>
        <end position="224"/>
    </location>
</feature>
<keyword evidence="2" id="KW-0472">Membrane</keyword>
<keyword evidence="2" id="KW-1133">Transmembrane helix</keyword>
<feature type="transmembrane region" description="Helical" evidence="2">
    <location>
        <begin position="109"/>
        <end position="132"/>
    </location>
</feature>
<dbReference type="EMBL" id="BMLM01000001">
    <property type="protein sequence ID" value="GGN84985.1"/>
    <property type="molecule type" value="Genomic_DNA"/>
</dbReference>
<feature type="transmembrane region" description="Helical" evidence="2">
    <location>
        <begin position="392"/>
        <end position="424"/>
    </location>
</feature>
<feature type="transmembrane region" description="Helical" evidence="2">
    <location>
        <begin position="169"/>
        <end position="186"/>
    </location>
</feature>
<dbReference type="InterPro" id="IPR002823">
    <property type="entry name" value="DUF112_TM"/>
</dbReference>
<feature type="transmembrane region" description="Helical" evidence="2">
    <location>
        <begin position="356"/>
        <end position="380"/>
    </location>
</feature>
<dbReference type="PANTHER" id="PTHR35342">
    <property type="entry name" value="TRICARBOXYLIC TRANSPORT PROTEIN"/>
    <property type="match status" value="1"/>
</dbReference>
<dbReference type="PANTHER" id="PTHR35342:SF5">
    <property type="entry name" value="TRICARBOXYLIC TRANSPORT PROTEIN"/>
    <property type="match status" value="1"/>
</dbReference>
<feature type="transmembrane region" description="Helical" evidence="2">
    <location>
        <begin position="59"/>
        <end position="82"/>
    </location>
</feature>
<gene>
    <name evidence="4" type="ORF">GCM10010968_17370</name>
</gene>
<organism evidence="4 5">
    <name type="scientific">Agrococcus terreus</name>
    <dbReference type="NCBI Taxonomy" id="574649"/>
    <lineage>
        <taxon>Bacteria</taxon>
        <taxon>Bacillati</taxon>
        <taxon>Actinomycetota</taxon>
        <taxon>Actinomycetes</taxon>
        <taxon>Micrococcales</taxon>
        <taxon>Microbacteriaceae</taxon>
        <taxon>Agrococcus</taxon>
    </lineage>
</organism>
<dbReference type="Pfam" id="PF01970">
    <property type="entry name" value="TctA"/>
    <property type="match status" value="1"/>
</dbReference>
<feature type="transmembrane region" description="Helical" evidence="2">
    <location>
        <begin position="20"/>
        <end position="53"/>
    </location>
</feature>
<name>A0ABQ2KL01_9MICO</name>
<evidence type="ECO:0000313" key="4">
    <source>
        <dbReference type="EMBL" id="GGN84985.1"/>
    </source>
</evidence>
<feature type="transmembrane region" description="Helical" evidence="2">
    <location>
        <begin position="138"/>
        <end position="162"/>
    </location>
</feature>
<evidence type="ECO:0000256" key="1">
    <source>
        <dbReference type="SAM" id="MobiDB-lite"/>
    </source>
</evidence>
<evidence type="ECO:0000313" key="5">
    <source>
        <dbReference type="Proteomes" id="UP000626982"/>
    </source>
</evidence>
<dbReference type="RefSeq" id="WP_188717770.1">
    <property type="nucleotide sequence ID" value="NZ_BAABBD010000002.1"/>
</dbReference>
<evidence type="ECO:0000259" key="3">
    <source>
        <dbReference type="Pfam" id="PF01970"/>
    </source>
</evidence>
<reference evidence="5" key="1">
    <citation type="journal article" date="2019" name="Int. J. Syst. Evol. Microbiol.">
        <title>The Global Catalogue of Microorganisms (GCM) 10K type strain sequencing project: providing services to taxonomists for standard genome sequencing and annotation.</title>
        <authorList>
            <consortium name="The Broad Institute Genomics Platform"/>
            <consortium name="The Broad Institute Genome Sequencing Center for Infectious Disease"/>
            <person name="Wu L."/>
            <person name="Ma J."/>
        </authorList>
    </citation>
    <scope>NUCLEOTIDE SEQUENCE [LARGE SCALE GENOMIC DNA]</scope>
    <source>
        <strain evidence="5">CGMCC 1.6960</strain>
    </source>
</reference>
<proteinExistence type="predicted"/>
<accession>A0ABQ2KL01</accession>
<dbReference type="Proteomes" id="UP000626982">
    <property type="component" value="Unassembled WGS sequence"/>
</dbReference>
<feature type="region of interest" description="Disordered" evidence="1">
    <location>
        <begin position="518"/>
        <end position="537"/>
    </location>
</feature>
<feature type="transmembrane region" description="Helical" evidence="2">
    <location>
        <begin position="463"/>
        <end position="485"/>
    </location>
</feature>
<comment type="caution">
    <text evidence="4">The sequence shown here is derived from an EMBL/GenBank/DDBJ whole genome shotgun (WGS) entry which is preliminary data.</text>
</comment>
<keyword evidence="5" id="KW-1185">Reference proteome</keyword>
<feature type="transmembrane region" description="Helical" evidence="2">
    <location>
        <begin position="431"/>
        <end position="448"/>
    </location>
</feature>
<keyword evidence="2" id="KW-0812">Transmembrane</keyword>
<protein>
    <submittedName>
        <fullName evidence="4">Tripartite tricarboxylate transporter TctA</fullName>
    </submittedName>
</protein>
<sequence length="537" mass="56525">MEGIQGLIDGFALALTPINLLWAFVGVVAGTFVGVLPGIGPALTIALLLPLTYTVAPEAALILFAGIYYGAMYGGSTTSILLNTPGESGSMMTAIDGNKMARSGRAASALATAAIGSFIAGTIATVLLAFVAPYVVRVAILLGPADYLALIVVAFMTVGALLGASAARGFAAVAVGLVIGLIGFDSQSGVARYTFGVPRLLDGIDSVVVIVALFAMGEAIYLAARMRKGKLQVMDLPKGQFWMTRDDWRRSWPAWLRGTAIGWPLGAVPVGGSEVPTFLSYAAERRLSKRKDEFGKGAIEGVAGPEAANNANAAGALMPLLALGVPTSATAGVILIAFQQYGIQPGPRLLSTEPDLVWGLIAALLIGNFMLLVLNLPLAGVWAKVLKIPTPYLYASIVTFALLGAYAVSGSIFDVFTLLVIGILGYFMRQYGFPIAPLIIGVILGPIAEQQLRRALAISDGDASALVASPFSIVCYVLVILVAIVPRFLKRWERRTAEAVGADDIDRGFATAMIPAVHDDERDQADRDDRADERRER</sequence>